<dbReference type="InterPro" id="IPR019734">
    <property type="entry name" value="TPR_rpt"/>
</dbReference>
<dbReference type="EMBL" id="JBBCAQ010000022">
    <property type="protein sequence ID" value="KAK7590322.1"/>
    <property type="molecule type" value="Genomic_DNA"/>
</dbReference>
<dbReference type="PROSITE" id="PS50293">
    <property type="entry name" value="TPR_REGION"/>
    <property type="match status" value="1"/>
</dbReference>
<keyword evidence="2" id="KW-0677">Repeat</keyword>
<dbReference type="InterPro" id="IPR011990">
    <property type="entry name" value="TPR-like_helical_dom_sf"/>
</dbReference>
<dbReference type="GO" id="GO:0005737">
    <property type="term" value="C:cytoplasm"/>
    <property type="evidence" value="ECO:0007669"/>
    <property type="project" value="TreeGrafter"/>
</dbReference>
<evidence type="ECO:0000256" key="8">
    <source>
        <dbReference type="SAM" id="MobiDB-lite"/>
    </source>
</evidence>
<dbReference type="Pfam" id="PF13432">
    <property type="entry name" value="TPR_16"/>
    <property type="match status" value="1"/>
</dbReference>
<feature type="repeat" description="TPR" evidence="7">
    <location>
        <begin position="556"/>
        <end position="589"/>
    </location>
</feature>
<dbReference type="PANTHER" id="PTHR12558:SF13">
    <property type="entry name" value="CELL DIVISION CYCLE PROTEIN 27 HOMOLOG"/>
    <property type="match status" value="1"/>
</dbReference>
<evidence type="ECO:0000256" key="4">
    <source>
        <dbReference type="ARBA" id="ARBA00023242"/>
    </source>
</evidence>
<gene>
    <name evidence="9" type="ORF">V9T40_001935</name>
</gene>
<protein>
    <recommendedName>
        <fullName evidence="6">Cell division cycle protein 27 homolog</fullName>
    </recommendedName>
</protein>
<feature type="repeat" description="TPR" evidence="7">
    <location>
        <begin position="454"/>
        <end position="487"/>
    </location>
</feature>
<comment type="subcellular location">
    <subcellularLocation>
        <location evidence="1">Nucleus</location>
    </subcellularLocation>
</comment>
<evidence type="ECO:0000256" key="6">
    <source>
        <dbReference type="ARBA" id="ARBA00039307"/>
    </source>
</evidence>
<evidence type="ECO:0000313" key="10">
    <source>
        <dbReference type="Proteomes" id="UP001367676"/>
    </source>
</evidence>
<evidence type="ECO:0000256" key="1">
    <source>
        <dbReference type="ARBA" id="ARBA00004123"/>
    </source>
</evidence>
<dbReference type="Pfam" id="PF12895">
    <property type="entry name" value="ANAPC3"/>
    <property type="match status" value="1"/>
</dbReference>
<dbReference type="AlphaFoldDB" id="A0AAN9TTL5"/>
<dbReference type="PANTHER" id="PTHR12558">
    <property type="entry name" value="CELL DIVISION CYCLE 16,23,27"/>
    <property type="match status" value="1"/>
</dbReference>
<reference evidence="9 10" key="1">
    <citation type="submission" date="2024-03" db="EMBL/GenBank/DDBJ databases">
        <title>Adaptation during the transition from Ophiocordyceps entomopathogen to insect associate is accompanied by gene loss and intensified selection.</title>
        <authorList>
            <person name="Ward C.M."/>
            <person name="Onetto C.A."/>
            <person name="Borneman A.R."/>
        </authorList>
    </citation>
    <scope>NUCLEOTIDE SEQUENCE [LARGE SCALE GENOMIC DNA]</scope>
    <source>
        <strain evidence="9">AWRI1</strain>
        <tissue evidence="9">Single Adult Female</tissue>
    </source>
</reference>
<evidence type="ECO:0000256" key="3">
    <source>
        <dbReference type="ARBA" id="ARBA00022803"/>
    </source>
</evidence>
<accession>A0AAN9TTL5</accession>
<feature type="region of interest" description="Disordered" evidence="8">
    <location>
        <begin position="343"/>
        <end position="379"/>
    </location>
</feature>
<feature type="repeat" description="TPR" evidence="7">
    <location>
        <begin position="522"/>
        <end position="555"/>
    </location>
</feature>
<comment type="caution">
    <text evidence="9">The sequence shown here is derived from an EMBL/GenBank/DDBJ whole genome shotgun (WGS) entry which is preliminary data.</text>
</comment>
<evidence type="ECO:0000256" key="7">
    <source>
        <dbReference type="PROSITE-ProRule" id="PRU00339"/>
    </source>
</evidence>
<feature type="repeat" description="TPR" evidence="7">
    <location>
        <begin position="590"/>
        <end position="623"/>
    </location>
</feature>
<evidence type="ECO:0000256" key="2">
    <source>
        <dbReference type="ARBA" id="ARBA00022737"/>
    </source>
</evidence>
<organism evidence="9 10">
    <name type="scientific">Parthenolecanium corni</name>
    <dbReference type="NCBI Taxonomy" id="536013"/>
    <lineage>
        <taxon>Eukaryota</taxon>
        <taxon>Metazoa</taxon>
        <taxon>Ecdysozoa</taxon>
        <taxon>Arthropoda</taxon>
        <taxon>Hexapoda</taxon>
        <taxon>Insecta</taxon>
        <taxon>Pterygota</taxon>
        <taxon>Neoptera</taxon>
        <taxon>Paraneoptera</taxon>
        <taxon>Hemiptera</taxon>
        <taxon>Sternorrhyncha</taxon>
        <taxon>Coccoidea</taxon>
        <taxon>Coccidae</taxon>
        <taxon>Parthenolecanium</taxon>
    </lineage>
</organism>
<dbReference type="SUPFAM" id="SSF48452">
    <property type="entry name" value="TPR-like"/>
    <property type="match status" value="2"/>
</dbReference>
<dbReference type="Proteomes" id="UP001367676">
    <property type="component" value="Unassembled WGS sequence"/>
</dbReference>
<keyword evidence="10" id="KW-1185">Reference proteome</keyword>
<keyword evidence="3 7" id="KW-0802">TPR repeat</keyword>
<dbReference type="Gene3D" id="1.25.40.10">
    <property type="entry name" value="Tetratricopeptide repeat domain"/>
    <property type="match status" value="4"/>
</dbReference>
<dbReference type="FunFam" id="1.25.40.10:FF:000018">
    <property type="entry name" value="Cell division cycle protein 27 homolog B"/>
    <property type="match status" value="1"/>
</dbReference>
<dbReference type="SMART" id="SM00028">
    <property type="entry name" value="TPR"/>
    <property type="match status" value="7"/>
</dbReference>
<dbReference type="GO" id="GO:0005680">
    <property type="term" value="C:anaphase-promoting complex"/>
    <property type="evidence" value="ECO:0007669"/>
    <property type="project" value="TreeGrafter"/>
</dbReference>
<dbReference type="GO" id="GO:0051301">
    <property type="term" value="P:cell division"/>
    <property type="evidence" value="ECO:0007669"/>
    <property type="project" value="TreeGrafter"/>
</dbReference>
<proteinExistence type="inferred from homology"/>
<evidence type="ECO:0000313" key="9">
    <source>
        <dbReference type="EMBL" id="KAK7590322.1"/>
    </source>
</evidence>
<comment type="similarity">
    <text evidence="5">Belongs to the APC3/CDC27 family.</text>
</comment>
<dbReference type="Pfam" id="PF14559">
    <property type="entry name" value="TPR_19"/>
    <property type="match status" value="1"/>
</dbReference>
<name>A0AAN9TTL5_9HEMI</name>
<dbReference type="GO" id="GO:0016567">
    <property type="term" value="P:protein ubiquitination"/>
    <property type="evidence" value="ECO:0007669"/>
    <property type="project" value="TreeGrafter"/>
</dbReference>
<dbReference type="GO" id="GO:0007091">
    <property type="term" value="P:metaphase/anaphase transition of mitotic cell cycle"/>
    <property type="evidence" value="ECO:0007669"/>
    <property type="project" value="TreeGrafter"/>
</dbReference>
<dbReference type="PROSITE" id="PS50005">
    <property type="entry name" value="TPR"/>
    <property type="match status" value="4"/>
</dbReference>
<dbReference type="GO" id="GO:0031145">
    <property type="term" value="P:anaphase-promoting complex-dependent catabolic process"/>
    <property type="evidence" value="ECO:0007669"/>
    <property type="project" value="TreeGrafter"/>
</dbReference>
<sequence>MLVQEPVQAAIWNCLNHYDFADAIFLAERLRAEVDSDETLFLLATCYYRAGKKMQAYSALRSRKLNSSKCKFLMAKCCVDLEKIPEAELVLTGGDASRFQTVEDVVKEYGEESAFVLQIIGRIYYKSERTTKGADALRKSLKVCPYLWQSFKELCDHGEKPDPSKIFQIGQVETPPNCQSFNAGYNNYNGHVENVIFNSNNSSTPVQTLGIISCNSMSGIRQFTPEEGQYSLLRPTAASKPSKYRNLYGLSPLTASFGVLPLETSPSESYVISPTGTLTENSDQKIIAKRQLLGRKEPVTPLQVSKPVVFNQSGNTTLVTNTPNIPPPAPLQTVRRSSRIVTNNNYNVKENSKSPKFASPKSPSRKTKSIRVSKSSKSTFNELNEKNKLGLEPDGGLTMQNAFHQVLALQKQSMEGLMALLGNFGKAYLYLAHYDLNKAIESFLDLPMPQQNTPLVLSYCGKAHVELHQYKEAVRYFEKVREKEPYRDTMMEVYSTALWFLHKEKDLSALAHDLLQCDRYSPSTWCAAGNCVSLHKEHDVAIKFFERAVQLDPDFAYAHTLLGHEYVVTEELDKAATCFRHAIRVDPRHYNAWYGLGSIYIKQEKYQLAEIHFKKALAIHPTSTVIMCIIGVVQNALQKPYTALDTFNEALQINPKSAVCKFHRASLYYNSGRYQEALAELQELQGLVPKESSVFYLTAKVHKKLGNDHLTSMYISWGTDLDPKGANSQVREASDLLINHSVVPDIGGVLSPSEQPIEVTSVEGAGTPADVSLLDPVDMDETL</sequence>
<evidence type="ECO:0000256" key="5">
    <source>
        <dbReference type="ARBA" id="ARBA00038210"/>
    </source>
</evidence>
<keyword evidence="4" id="KW-0539">Nucleus</keyword>